<dbReference type="InterPro" id="IPR005886">
    <property type="entry name" value="UDP_G4E"/>
</dbReference>
<evidence type="ECO:0000256" key="4">
    <source>
        <dbReference type="ARBA" id="ARBA00007637"/>
    </source>
</evidence>
<evidence type="ECO:0000256" key="2">
    <source>
        <dbReference type="ARBA" id="ARBA00001911"/>
    </source>
</evidence>
<dbReference type="RefSeq" id="WP_013908281.1">
    <property type="nucleotide sequence ID" value="NC_015681.1"/>
</dbReference>
<accession>F8AB84</accession>
<evidence type="ECO:0000256" key="6">
    <source>
        <dbReference type="ARBA" id="ARBA00018569"/>
    </source>
</evidence>
<evidence type="ECO:0000313" key="12">
    <source>
        <dbReference type="EMBL" id="AEH45540.1"/>
    </source>
</evidence>
<keyword evidence="13" id="KW-1185">Reference proteome</keyword>
<gene>
    <name evidence="12" type="ordered locus">Thein_1682</name>
</gene>
<dbReference type="InParanoid" id="F8AB84"/>
<comment type="catalytic activity">
    <reaction evidence="1 10">
        <text>UDP-alpha-D-glucose = UDP-alpha-D-galactose</text>
        <dbReference type="Rhea" id="RHEA:22168"/>
        <dbReference type="ChEBI" id="CHEBI:58885"/>
        <dbReference type="ChEBI" id="CHEBI:66914"/>
        <dbReference type="EC" id="5.1.3.2"/>
    </reaction>
</comment>
<feature type="domain" description="NAD-dependent epimerase/dehydratase" evidence="11">
    <location>
        <begin position="5"/>
        <end position="253"/>
    </location>
</feature>
<dbReference type="GO" id="GO:0003978">
    <property type="term" value="F:UDP-glucose 4-epimerase activity"/>
    <property type="evidence" value="ECO:0007669"/>
    <property type="project" value="UniProtKB-UniRule"/>
</dbReference>
<dbReference type="eggNOG" id="COG1087">
    <property type="taxonomic scope" value="Bacteria"/>
</dbReference>
<dbReference type="SUPFAM" id="SSF51735">
    <property type="entry name" value="NAD(P)-binding Rossmann-fold domains"/>
    <property type="match status" value="1"/>
</dbReference>
<dbReference type="EMBL" id="CP002683">
    <property type="protein sequence ID" value="AEH45540.1"/>
    <property type="molecule type" value="Genomic_DNA"/>
</dbReference>
<dbReference type="OrthoDB" id="9801785at2"/>
<dbReference type="PANTHER" id="PTHR43725:SF53">
    <property type="entry name" value="UDP-ARABINOSE 4-EPIMERASE 1"/>
    <property type="match status" value="1"/>
</dbReference>
<comment type="pathway">
    <text evidence="3 10">Carbohydrate metabolism; galactose metabolism.</text>
</comment>
<evidence type="ECO:0000313" key="13">
    <source>
        <dbReference type="Proteomes" id="UP000006793"/>
    </source>
</evidence>
<dbReference type="PANTHER" id="PTHR43725">
    <property type="entry name" value="UDP-GLUCOSE 4-EPIMERASE"/>
    <property type="match status" value="1"/>
</dbReference>
<evidence type="ECO:0000256" key="7">
    <source>
        <dbReference type="ARBA" id="ARBA00023027"/>
    </source>
</evidence>
<dbReference type="GO" id="GO:0033499">
    <property type="term" value="P:galactose catabolic process via UDP-galactose, Leloir pathway"/>
    <property type="evidence" value="ECO:0007669"/>
    <property type="project" value="TreeGrafter"/>
</dbReference>
<dbReference type="Proteomes" id="UP000006793">
    <property type="component" value="Chromosome"/>
</dbReference>
<evidence type="ECO:0000256" key="3">
    <source>
        <dbReference type="ARBA" id="ARBA00004947"/>
    </source>
</evidence>
<dbReference type="Gene3D" id="3.90.25.10">
    <property type="entry name" value="UDP-galactose 4-epimerase, domain 1"/>
    <property type="match status" value="1"/>
</dbReference>
<keyword evidence="9 10" id="KW-0119">Carbohydrate metabolism</keyword>
<comment type="cofactor">
    <cofactor evidence="2 10">
        <name>NAD(+)</name>
        <dbReference type="ChEBI" id="CHEBI:57540"/>
    </cofactor>
</comment>
<evidence type="ECO:0000256" key="10">
    <source>
        <dbReference type="RuleBase" id="RU366046"/>
    </source>
</evidence>
<dbReference type="UniPathway" id="UPA00214"/>
<dbReference type="EC" id="5.1.3.2" evidence="5 10"/>
<evidence type="ECO:0000259" key="11">
    <source>
        <dbReference type="Pfam" id="PF01370"/>
    </source>
</evidence>
<keyword evidence="7 10" id="KW-0520">NAD</keyword>
<dbReference type="HOGENOM" id="CLU_007383_1_10_0"/>
<dbReference type="PATRIC" id="fig|667014.3.peg.1731"/>
<proteinExistence type="inferred from homology"/>
<sequence>MSRKILVTGGAGYIGSHVVKLLLEKGYEPIVLDNLSAGHREAVLGARLVKGDLRDKAFLKSFFEAEKPIAVMHFAAYIVVPESVTDPLKYYENNLSATVNLLQASVENKVSAFIFSSSAAVYGVPKEVPIPEEHPVSPINPYGTSKAMVENMLTDCHNAYGLPYVSLRYFNAAGADPSGLIGEAHNPETHLIPLLLQTAIGKREKFYLFGTDYPTSDGTCIRDFIHVNDLAEVHILALEHLLNKGESLTLNCGYGHGYSVKEVLEEAKRITKRDIPYEIKERRPGDPPILVAKSENVKKFLGFLPKFDDLTRIIETAWQWELNRRY</sequence>
<dbReference type="CDD" id="cd05247">
    <property type="entry name" value="UDP_G4E_1_SDR_e"/>
    <property type="match status" value="1"/>
</dbReference>
<dbReference type="FunCoup" id="F8AB84">
    <property type="interactions" value="332"/>
</dbReference>
<reference evidence="12 13" key="2">
    <citation type="journal article" date="2012" name="Stand. Genomic Sci.">
        <title>Complete genome sequence of the thermophilic sulfate-reducing ocean bacterium Thermodesulfatator indicus type strain (CIR29812(T)).</title>
        <authorList>
            <person name="Anderson I."/>
            <person name="Saunders E."/>
            <person name="Lapidus A."/>
            <person name="Nolan M."/>
            <person name="Lucas S."/>
            <person name="Tice H."/>
            <person name="Del Rio T.G."/>
            <person name="Cheng J.F."/>
            <person name="Han C."/>
            <person name="Tapia R."/>
            <person name="Goodwin L.A."/>
            <person name="Pitluck S."/>
            <person name="Liolios K."/>
            <person name="Mavromatis K."/>
            <person name="Pagani I."/>
            <person name="Ivanova N."/>
            <person name="Mikhailova N."/>
            <person name="Pati A."/>
            <person name="Chen A."/>
            <person name="Palaniappan K."/>
            <person name="Land M."/>
            <person name="Hauser L."/>
            <person name="Jeffries C.D."/>
            <person name="Chang Y.J."/>
            <person name="Brambilla E.M."/>
            <person name="Rohde M."/>
            <person name="Spring S."/>
            <person name="Goker M."/>
            <person name="Detter J.C."/>
            <person name="Woyke T."/>
            <person name="Bristow J."/>
            <person name="Eisen J.A."/>
            <person name="Markowitz V."/>
            <person name="Hugenholtz P."/>
            <person name="Kyrpides N.C."/>
            <person name="Klenk H.P."/>
        </authorList>
    </citation>
    <scope>NUCLEOTIDE SEQUENCE [LARGE SCALE GENOMIC DNA]</scope>
    <source>
        <strain evidence="13">DSM 15286 / JCM 11887 / CIR29812</strain>
    </source>
</reference>
<dbReference type="InterPro" id="IPR001509">
    <property type="entry name" value="Epimerase_deHydtase"/>
</dbReference>
<dbReference type="Gene3D" id="3.40.50.720">
    <property type="entry name" value="NAD(P)-binding Rossmann-like Domain"/>
    <property type="match status" value="1"/>
</dbReference>
<comment type="subunit">
    <text evidence="10">Homodimer.</text>
</comment>
<evidence type="ECO:0000256" key="1">
    <source>
        <dbReference type="ARBA" id="ARBA00000083"/>
    </source>
</evidence>
<protein>
    <recommendedName>
        <fullName evidence="6 10">UDP-glucose 4-epimerase</fullName>
        <ecNumber evidence="5 10">5.1.3.2</ecNumber>
    </recommendedName>
</protein>
<comment type="similarity">
    <text evidence="4 10">Belongs to the NAD(P)-dependent epimerase/dehydratase family.</text>
</comment>
<dbReference type="KEGG" id="tid:Thein_1682"/>
<evidence type="ECO:0000256" key="8">
    <source>
        <dbReference type="ARBA" id="ARBA00023235"/>
    </source>
</evidence>
<dbReference type="PaxDb" id="667014-Thein_1682"/>
<dbReference type="Pfam" id="PF01370">
    <property type="entry name" value="Epimerase"/>
    <property type="match status" value="1"/>
</dbReference>
<keyword evidence="8 10" id="KW-0413">Isomerase</keyword>
<organism evidence="12 13">
    <name type="scientific">Thermodesulfatator indicus (strain DSM 15286 / JCM 11887 / CIR29812)</name>
    <dbReference type="NCBI Taxonomy" id="667014"/>
    <lineage>
        <taxon>Bacteria</taxon>
        <taxon>Pseudomonadati</taxon>
        <taxon>Thermodesulfobacteriota</taxon>
        <taxon>Thermodesulfobacteria</taxon>
        <taxon>Thermodesulfobacteriales</taxon>
        <taxon>Thermodesulfatatoraceae</taxon>
        <taxon>Thermodesulfatator</taxon>
    </lineage>
</organism>
<reference evidence="13" key="1">
    <citation type="submission" date="2011-04" db="EMBL/GenBank/DDBJ databases">
        <title>The complete genome of Thermodesulfatator indicus DSM 15286.</title>
        <authorList>
            <person name="Lucas S."/>
            <person name="Copeland A."/>
            <person name="Lapidus A."/>
            <person name="Bruce D."/>
            <person name="Goodwin L."/>
            <person name="Pitluck S."/>
            <person name="Peters L."/>
            <person name="Kyrpides N."/>
            <person name="Mavromatis K."/>
            <person name="Pagani I."/>
            <person name="Ivanova N."/>
            <person name="Saunders L."/>
            <person name="Detter J.C."/>
            <person name="Tapia R."/>
            <person name="Han C."/>
            <person name="Land M."/>
            <person name="Hauser L."/>
            <person name="Markowitz V."/>
            <person name="Cheng J.-F."/>
            <person name="Hugenholtz P."/>
            <person name="Woyke T."/>
            <person name="Wu D."/>
            <person name="Spring S."/>
            <person name="Schroeder M."/>
            <person name="Brambilla E."/>
            <person name="Klenk H.-P."/>
            <person name="Eisen J.A."/>
        </authorList>
    </citation>
    <scope>NUCLEOTIDE SEQUENCE [LARGE SCALE GENOMIC DNA]</scope>
    <source>
        <strain evidence="13">DSM 15286 / JCM 11887 / CIR29812</strain>
    </source>
</reference>
<name>F8AB84_THEID</name>
<dbReference type="NCBIfam" id="TIGR01179">
    <property type="entry name" value="galE"/>
    <property type="match status" value="1"/>
</dbReference>
<dbReference type="InterPro" id="IPR036291">
    <property type="entry name" value="NAD(P)-bd_dom_sf"/>
</dbReference>
<evidence type="ECO:0000256" key="5">
    <source>
        <dbReference type="ARBA" id="ARBA00013189"/>
    </source>
</evidence>
<evidence type="ECO:0000256" key="9">
    <source>
        <dbReference type="ARBA" id="ARBA00023277"/>
    </source>
</evidence>
<dbReference type="AlphaFoldDB" id="F8AB84"/>
<dbReference type="STRING" id="667014.Thein_1682"/>